<dbReference type="OrthoDB" id="1707486at2759"/>
<dbReference type="AlphaFoldDB" id="A0A6A6YXA2"/>
<dbReference type="GO" id="GO:0008622">
    <property type="term" value="C:epsilon DNA polymerase complex"/>
    <property type="evidence" value="ECO:0007669"/>
    <property type="project" value="TreeGrafter"/>
</dbReference>
<dbReference type="RefSeq" id="XP_033580152.1">
    <property type="nucleotide sequence ID" value="XM_033713683.1"/>
</dbReference>
<feature type="compositionally biased region" description="Acidic residues" evidence="6">
    <location>
        <begin position="239"/>
        <end position="250"/>
    </location>
</feature>
<comment type="subcellular location">
    <subcellularLocation>
        <location evidence="1">Nucleus</location>
    </subcellularLocation>
</comment>
<protein>
    <recommendedName>
        <fullName evidence="4">DNA polymerase epsilon subunit D</fullName>
    </recommendedName>
    <alternativeName>
        <fullName evidence="5">DNA polymerase II subunit D</fullName>
    </alternativeName>
</protein>
<feature type="region of interest" description="Disordered" evidence="6">
    <location>
        <begin position="1"/>
        <end position="29"/>
    </location>
</feature>
<feature type="domain" description="Transcription factor CBF/NF-Y/archaeal histone" evidence="7">
    <location>
        <begin position="33"/>
        <end position="97"/>
    </location>
</feature>
<dbReference type="Proteomes" id="UP000504636">
    <property type="component" value="Unplaced"/>
</dbReference>
<keyword evidence="3" id="KW-0539">Nucleus</keyword>
<evidence type="ECO:0000256" key="2">
    <source>
        <dbReference type="ARBA" id="ARBA00022705"/>
    </source>
</evidence>
<dbReference type="InterPro" id="IPR051377">
    <property type="entry name" value="DNA_Pol-Epsilon_Subunit"/>
</dbReference>
<dbReference type="EMBL" id="MU003696">
    <property type="protein sequence ID" value="KAF2813188.1"/>
    <property type="molecule type" value="Genomic_DNA"/>
</dbReference>
<dbReference type="SUPFAM" id="SSF47113">
    <property type="entry name" value="Histone-fold"/>
    <property type="match status" value="1"/>
</dbReference>
<dbReference type="GO" id="GO:0008623">
    <property type="term" value="C:CHRAC"/>
    <property type="evidence" value="ECO:0007669"/>
    <property type="project" value="TreeGrafter"/>
</dbReference>
<evidence type="ECO:0000256" key="4">
    <source>
        <dbReference type="ARBA" id="ARBA00039775"/>
    </source>
</evidence>
<dbReference type="GO" id="GO:0031490">
    <property type="term" value="F:chromatin DNA binding"/>
    <property type="evidence" value="ECO:0007669"/>
    <property type="project" value="TreeGrafter"/>
</dbReference>
<reference evidence="8 10" key="1">
    <citation type="journal article" date="2020" name="Stud. Mycol.">
        <title>101 Dothideomycetes genomes: a test case for predicting lifestyles and emergence of pathogens.</title>
        <authorList>
            <person name="Haridas S."/>
            <person name="Albert R."/>
            <person name="Binder M."/>
            <person name="Bloem J."/>
            <person name="Labutti K."/>
            <person name="Salamov A."/>
            <person name="Andreopoulos B."/>
            <person name="Baker S."/>
            <person name="Barry K."/>
            <person name="Bills G."/>
            <person name="Bluhm B."/>
            <person name="Cannon C."/>
            <person name="Castanera R."/>
            <person name="Culley D."/>
            <person name="Daum C."/>
            <person name="Ezra D."/>
            <person name="Gonzalez J."/>
            <person name="Henrissat B."/>
            <person name="Kuo A."/>
            <person name="Liang C."/>
            <person name="Lipzen A."/>
            <person name="Lutzoni F."/>
            <person name="Magnuson J."/>
            <person name="Mondo S."/>
            <person name="Nolan M."/>
            <person name="Ohm R."/>
            <person name="Pangilinan J."/>
            <person name="Park H.-J."/>
            <person name="Ramirez L."/>
            <person name="Alfaro M."/>
            <person name="Sun H."/>
            <person name="Tritt A."/>
            <person name="Yoshinaga Y."/>
            <person name="Zwiers L.-H."/>
            <person name="Turgeon B."/>
            <person name="Goodwin S."/>
            <person name="Spatafora J."/>
            <person name="Crous P."/>
            <person name="Grigoriev I."/>
        </authorList>
    </citation>
    <scope>NUCLEOTIDE SEQUENCE</scope>
    <source>
        <strain evidence="8 10">CBS 304.34</strain>
    </source>
</reference>
<reference evidence="10" key="2">
    <citation type="submission" date="2020-04" db="EMBL/GenBank/DDBJ databases">
        <authorList>
            <consortium name="NCBI Genome Project"/>
        </authorList>
    </citation>
    <scope>NUCLEOTIDE SEQUENCE</scope>
    <source>
        <strain evidence="10">CBS 304.34</strain>
    </source>
</reference>
<evidence type="ECO:0000313" key="9">
    <source>
        <dbReference type="Proteomes" id="UP000504636"/>
    </source>
</evidence>
<dbReference type="Gene3D" id="1.10.20.10">
    <property type="entry name" value="Histone, subunit A"/>
    <property type="match status" value="1"/>
</dbReference>
<dbReference type="CDD" id="cd22928">
    <property type="entry name" value="HFD_POLE3_DPB4"/>
    <property type="match status" value="1"/>
</dbReference>
<dbReference type="GeneID" id="54454576"/>
<proteinExistence type="predicted"/>
<evidence type="ECO:0000256" key="3">
    <source>
        <dbReference type="ARBA" id="ARBA00023242"/>
    </source>
</evidence>
<dbReference type="GO" id="GO:0046982">
    <property type="term" value="F:protein heterodimerization activity"/>
    <property type="evidence" value="ECO:0007669"/>
    <property type="project" value="InterPro"/>
</dbReference>
<dbReference type="GO" id="GO:0006974">
    <property type="term" value="P:DNA damage response"/>
    <property type="evidence" value="ECO:0007669"/>
    <property type="project" value="TreeGrafter"/>
</dbReference>
<keyword evidence="2" id="KW-0235">DNA replication</keyword>
<feature type="compositionally biased region" description="Acidic residues" evidence="6">
    <location>
        <begin position="185"/>
        <end position="222"/>
    </location>
</feature>
<dbReference type="PANTHER" id="PTHR46172">
    <property type="entry name" value="DNA POLYMERASE EPSILON SUBUNIT 3"/>
    <property type="match status" value="1"/>
</dbReference>
<keyword evidence="9" id="KW-1185">Reference proteome</keyword>
<feature type="compositionally biased region" description="Polar residues" evidence="6">
    <location>
        <begin position="1"/>
        <end position="12"/>
    </location>
</feature>
<dbReference type="GO" id="GO:0031507">
    <property type="term" value="P:heterochromatin formation"/>
    <property type="evidence" value="ECO:0007669"/>
    <property type="project" value="TreeGrafter"/>
</dbReference>
<evidence type="ECO:0000256" key="6">
    <source>
        <dbReference type="SAM" id="MobiDB-lite"/>
    </source>
</evidence>
<evidence type="ECO:0000259" key="7">
    <source>
        <dbReference type="Pfam" id="PF00808"/>
    </source>
</evidence>
<sequence length="250" mass="27322">MPARKSNASMVSNPEDDGPPRPPKDGLSVEDLSLPRTMVQRLAKGVLPPNTQIQKDALLAMSKGATVFVNYLTNTSWENTMRGGKKTINPKDVLDAVKELEFEAFLPRLEAELQKYNAIQCDKRNTYRKKIRDANKAAKASNPDGIDPTEEPSAISTNGNGHRADDDSPPAAKKARRSSMGADGSEGDDTDGNMGEQAEEDQPDEEHEDDDVEDDEEGEENGGETQLTEDPLEIRDDDMGNESSDSDESD</sequence>
<dbReference type="PANTHER" id="PTHR46172:SF1">
    <property type="entry name" value="DNA POLYMERASE EPSILON SUBUNIT 3"/>
    <property type="match status" value="1"/>
</dbReference>
<feature type="region of interest" description="Disordered" evidence="6">
    <location>
        <begin position="132"/>
        <end position="250"/>
    </location>
</feature>
<evidence type="ECO:0000256" key="1">
    <source>
        <dbReference type="ARBA" id="ARBA00004123"/>
    </source>
</evidence>
<evidence type="ECO:0000313" key="8">
    <source>
        <dbReference type="EMBL" id="KAF2813188.1"/>
    </source>
</evidence>
<accession>A0A6A6YXA2</accession>
<dbReference type="InterPro" id="IPR003958">
    <property type="entry name" value="CBFA_NFYB_domain"/>
</dbReference>
<dbReference type="GO" id="GO:0006272">
    <property type="term" value="P:leading strand elongation"/>
    <property type="evidence" value="ECO:0007669"/>
    <property type="project" value="TreeGrafter"/>
</dbReference>
<name>A0A6A6YXA2_9PEZI</name>
<gene>
    <name evidence="8 10" type="ORF">BDZ99DRAFT_251184</name>
</gene>
<evidence type="ECO:0000256" key="5">
    <source>
        <dbReference type="ARBA" id="ARBA00042096"/>
    </source>
</evidence>
<dbReference type="InterPro" id="IPR009072">
    <property type="entry name" value="Histone-fold"/>
</dbReference>
<dbReference type="Pfam" id="PF00808">
    <property type="entry name" value="CBFD_NFYB_HMF"/>
    <property type="match status" value="1"/>
</dbReference>
<evidence type="ECO:0000313" key="10">
    <source>
        <dbReference type="RefSeq" id="XP_033580152.1"/>
    </source>
</evidence>
<reference evidence="10" key="3">
    <citation type="submission" date="2025-04" db="UniProtKB">
        <authorList>
            <consortium name="RefSeq"/>
        </authorList>
    </citation>
    <scope>IDENTIFICATION</scope>
    <source>
        <strain evidence="10">CBS 304.34</strain>
    </source>
</reference>
<organism evidence="8">
    <name type="scientific">Mytilinidion resinicola</name>
    <dbReference type="NCBI Taxonomy" id="574789"/>
    <lineage>
        <taxon>Eukaryota</taxon>
        <taxon>Fungi</taxon>
        <taxon>Dikarya</taxon>
        <taxon>Ascomycota</taxon>
        <taxon>Pezizomycotina</taxon>
        <taxon>Dothideomycetes</taxon>
        <taxon>Pleosporomycetidae</taxon>
        <taxon>Mytilinidiales</taxon>
        <taxon>Mytilinidiaceae</taxon>
        <taxon>Mytilinidion</taxon>
    </lineage>
</organism>